<protein>
    <submittedName>
        <fullName evidence="4">Transcriptional regulator, contains C-terminal CBS domains</fullName>
    </submittedName>
</protein>
<reference evidence="4 5" key="1">
    <citation type="journal article" date="2012" name="Stand. Genomic Sci.">
        <title>Complete genome sequence of Pyrobaculum oguniense.</title>
        <authorList>
            <person name="Bernick D.L."/>
            <person name="Karplus K."/>
            <person name="Lui L.M."/>
            <person name="Coker J.K."/>
            <person name="Murphy J.N."/>
            <person name="Chan P.P."/>
            <person name="Cozen A.E."/>
            <person name="Lowe T.M."/>
        </authorList>
    </citation>
    <scope>NUCLEOTIDE SEQUENCE [LARGE SCALE GENOMIC DNA]</scope>
    <source>
        <strain evidence="4 5">TE7</strain>
    </source>
</reference>
<dbReference type="Pfam" id="PF00571">
    <property type="entry name" value="CBS"/>
    <property type="match status" value="1"/>
</dbReference>
<evidence type="ECO:0000313" key="4">
    <source>
        <dbReference type="EMBL" id="AFA39344.1"/>
    </source>
</evidence>
<gene>
    <name evidence="4" type="ordered locus">Pogu_1317</name>
</gene>
<evidence type="ECO:0000313" key="5">
    <source>
        <dbReference type="Proteomes" id="UP000009062"/>
    </source>
</evidence>
<evidence type="ECO:0000256" key="2">
    <source>
        <dbReference type="PROSITE-ProRule" id="PRU00703"/>
    </source>
</evidence>
<dbReference type="EMBL" id="CP003316">
    <property type="protein sequence ID" value="AFA39344.1"/>
    <property type="molecule type" value="Genomic_DNA"/>
</dbReference>
<keyword evidence="1 2" id="KW-0129">CBS domain</keyword>
<keyword evidence="5" id="KW-1185">Reference proteome</keyword>
<dbReference type="PROSITE" id="PS51371">
    <property type="entry name" value="CBS"/>
    <property type="match status" value="1"/>
</dbReference>
<dbReference type="STRING" id="698757.Pogu_1317"/>
<dbReference type="PANTHER" id="PTHR43080:SF2">
    <property type="entry name" value="CBS DOMAIN-CONTAINING PROTEIN"/>
    <property type="match status" value="1"/>
</dbReference>
<dbReference type="InterPro" id="IPR046342">
    <property type="entry name" value="CBS_dom_sf"/>
</dbReference>
<proteinExistence type="predicted"/>
<organism evidence="4 5">
    <name type="scientific">Pyrobaculum oguniense (strain DSM 13380 / JCM 10595 / TE7)</name>
    <dbReference type="NCBI Taxonomy" id="698757"/>
    <lineage>
        <taxon>Archaea</taxon>
        <taxon>Thermoproteota</taxon>
        <taxon>Thermoprotei</taxon>
        <taxon>Thermoproteales</taxon>
        <taxon>Thermoproteaceae</taxon>
        <taxon>Pyrobaculum</taxon>
    </lineage>
</organism>
<dbReference type="HOGENOM" id="CLU_040681_12_1_2"/>
<dbReference type="KEGG" id="pog:Pogu_1317"/>
<dbReference type="AlphaFoldDB" id="H6QAE3"/>
<sequence>MDAAGRPMAIVTERDLVRAIAARRLNAKAIELGTRSNLLTAYPEDDVYEVFKKMRERRVRHLIVVDKDGLLRGVISIRDLLEDQALKALGEKVWWPPPED</sequence>
<dbReference type="eggNOG" id="arCOG00631">
    <property type="taxonomic scope" value="Archaea"/>
</dbReference>
<dbReference type="PANTHER" id="PTHR43080">
    <property type="entry name" value="CBS DOMAIN-CONTAINING PROTEIN CBSX3, MITOCHONDRIAL"/>
    <property type="match status" value="1"/>
</dbReference>
<name>H6QAE3_PYROT</name>
<evidence type="ECO:0000256" key="1">
    <source>
        <dbReference type="ARBA" id="ARBA00023122"/>
    </source>
</evidence>
<dbReference type="SUPFAM" id="SSF54631">
    <property type="entry name" value="CBS-domain pair"/>
    <property type="match status" value="1"/>
</dbReference>
<feature type="domain" description="CBS" evidence="3">
    <location>
        <begin position="33"/>
        <end position="91"/>
    </location>
</feature>
<dbReference type="SMART" id="SM00116">
    <property type="entry name" value="CBS"/>
    <property type="match status" value="1"/>
</dbReference>
<dbReference type="InterPro" id="IPR051257">
    <property type="entry name" value="Diverse_CBS-Domain"/>
</dbReference>
<accession>H6QAE3</accession>
<evidence type="ECO:0000259" key="3">
    <source>
        <dbReference type="PROSITE" id="PS51371"/>
    </source>
</evidence>
<dbReference type="InterPro" id="IPR000644">
    <property type="entry name" value="CBS_dom"/>
</dbReference>
<dbReference type="Proteomes" id="UP000009062">
    <property type="component" value="Chromosome"/>
</dbReference>
<dbReference type="Gene3D" id="3.10.580.10">
    <property type="entry name" value="CBS-domain"/>
    <property type="match status" value="1"/>
</dbReference>